<dbReference type="Pfam" id="PF01966">
    <property type="entry name" value="HD"/>
    <property type="match status" value="1"/>
</dbReference>
<feature type="binding site" evidence="12">
    <location>
        <position position="8"/>
    </location>
    <ligand>
        <name>CTP</name>
        <dbReference type="ChEBI" id="CHEBI:37563"/>
    </ligand>
</feature>
<evidence type="ECO:0000313" key="15">
    <source>
        <dbReference type="Proteomes" id="UP000054422"/>
    </source>
</evidence>
<feature type="binding site" evidence="12">
    <location>
        <position position="11"/>
    </location>
    <ligand>
        <name>ATP</name>
        <dbReference type="ChEBI" id="CHEBI:30616"/>
    </ligand>
</feature>
<dbReference type="GO" id="GO:0004810">
    <property type="term" value="F:CCA tRNA nucleotidyltransferase activity"/>
    <property type="evidence" value="ECO:0007669"/>
    <property type="project" value="UniProtKB-UniRule"/>
</dbReference>
<dbReference type="InterPro" id="IPR003607">
    <property type="entry name" value="HD/PDEase_dom"/>
</dbReference>
<dbReference type="InterPro" id="IPR032828">
    <property type="entry name" value="PolyA_RNA-bd"/>
</dbReference>
<dbReference type="PANTHER" id="PTHR47545:SF1">
    <property type="entry name" value="MULTIFUNCTIONAL CCA PROTEIN"/>
    <property type="match status" value="1"/>
</dbReference>
<evidence type="ECO:0000256" key="6">
    <source>
        <dbReference type="ARBA" id="ARBA00022741"/>
    </source>
</evidence>
<keyword evidence="2 12" id="KW-0808">Transferase</keyword>
<keyword evidence="9 12" id="KW-0067">ATP-binding</keyword>
<dbReference type="GO" id="GO:0042245">
    <property type="term" value="P:RNA repair"/>
    <property type="evidence" value="ECO:0007669"/>
    <property type="project" value="UniProtKB-KW"/>
</dbReference>
<dbReference type="Proteomes" id="UP000054422">
    <property type="component" value="Unassembled WGS sequence"/>
</dbReference>
<evidence type="ECO:0000313" key="14">
    <source>
        <dbReference type="EMBL" id="KGP62372.1"/>
    </source>
</evidence>
<feature type="binding site" evidence="12">
    <location>
        <position position="140"/>
    </location>
    <ligand>
        <name>CTP</name>
        <dbReference type="ChEBI" id="CHEBI:37563"/>
    </ligand>
</feature>
<dbReference type="EMBL" id="JNCF01000074">
    <property type="protein sequence ID" value="KGP62372.1"/>
    <property type="molecule type" value="Genomic_DNA"/>
</dbReference>
<feature type="binding site" evidence="12">
    <location>
        <position position="140"/>
    </location>
    <ligand>
        <name>ATP</name>
        <dbReference type="ChEBI" id="CHEBI:30616"/>
    </ligand>
</feature>
<comment type="function">
    <text evidence="12">Catalyzes the addition and repair of the essential 3'-terminal CCA sequence in tRNAs without using a nucleic acid template. Adds these three nucleotides in the order of C, C, and A to the tRNA nucleotide-73, using CTP and ATP as substrates and producing inorganic pyrophosphate. tRNA 3'-terminal CCA addition is required both for tRNA processing and repair. Also involved in tRNA surveillance by mediating tandem CCA addition to generate a CCACCA at the 3' terminus of unstable tRNAs. While stable tRNAs receive only 3'-terminal CCA, unstable tRNAs are marked with CCACCA and rapidly degraded.</text>
</comment>
<evidence type="ECO:0000256" key="4">
    <source>
        <dbReference type="ARBA" id="ARBA00022695"/>
    </source>
</evidence>
<dbReference type="InterPro" id="IPR006674">
    <property type="entry name" value="HD_domain"/>
</dbReference>
<evidence type="ECO:0000256" key="2">
    <source>
        <dbReference type="ARBA" id="ARBA00022679"/>
    </source>
</evidence>
<evidence type="ECO:0000256" key="8">
    <source>
        <dbReference type="ARBA" id="ARBA00022801"/>
    </source>
</evidence>
<dbReference type="EC" id="3.1.4.-" evidence="12"/>
<dbReference type="AlphaFoldDB" id="A0A0A2SNS0"/>
<evidence type="ECO:0000256" key="7">
    <source>
        <dbReference type="ARBA" id="ARBA00022800"/>
    </source>
</evidence>
<dbReference type="GO" id="GO:0000049">
    <property type="term" value="F:tRNA binding"/>
    <property type="evidence" value="ECO:0007669"/>
    <property type="project" value="UniProtKB-UniRule"/>
</dbReference>
<dbReference type="Gene3D" id="1.10.3090.10">
    <property type="entry name" value="cca-adding enzyme, domain 2"/>
    <property type="match status" value="1"/>
</dbReference>
<dbReference type="NCBIfam" id="NF008137">
    <property type="entry name" value="PRK10885.1"/>
    <property type="match status" value="1"/>
</dbReference>
<feature type="binding site" evidence="12">
    <location>
        <position position="91"/>
    </location>
    <ligand>
        <name>ATP</name>
        <dbReference type="ChEBI" id="CHEBI:30616"/>
    </ligand>
</feature>
<evidence type="ECO:0000256" key="9">
    <source>
        <dbReference type="ARBA" id="ARBA00022840"/>
    </source>
</evidence>
<comment type="cofactor">
    <cofactor evidence="12">
        <name>Ni(2+)</name>
        <dbReference type="ChEBI" id="CHEBI:49786"/>
    </cofactor>
    <text evidence="12">Nickel for phosphatase activity.</text>
</comment>
<comment type="subunit">
    <text evidence="12">Monomer. Can also form homodimers and oligomers.</text>
</comment>
<comment type="similarity">
    <text evidence="12">Belongs to the tRNA nucleotidyltransferase/poly(A) polymerase family. Bacterial CCA-adding enzyme type 1 subfamily.</text>
</comment>
<dbReference type="PROSITE" id="PS51831">
    <property type="entry name" value="HD"/>
    <property type="match status" value="1"/>
</dbReference>
<comment type="cofactor">
    <cofactor evidence="12">
        <name>Mg(2+)</name>
        <dbReference type="ChEBI" id="CHEBI:18420"/>
    </cofactor>
    <text evidence="12">Magnesium is required for nucleotidyltransferase activity.</text>
</comment>
<keyword evidence="5 12" id="KW-0479">Metal-binding</keyword>
<gene>
    <name evidence="12 14" type="primary">cca</name>
    <name evidence="14" type="ORF">EP47_06270</name>
</gene>
<accession>A0A0A2SNS0</accession>
<dbReference type="STRING" id="1498499.EP47_06270"/>
<comment type="catalytic activity">
    <reaction evidence="12">
        <text>a tRNA precursor + 2 CTP + ATP = a tRNA with a 3' CCA end + 3 diphosphate</text>
        <dbReference type="Rhea" id="RHEA:14433"/>
        <dbReference type="Rhea" id="RHEA-COMP:10465"/>
        <dbReference type="Rhea" id="RHEA-COMP:10468"/>
        <dbReference type="ChEBI" id="CHEBI:30616"/>
        <dbReference type="ChEBI" id="CHEBI:33019"/>
        <dbReference type="ChEBI" id="CHEBI:37563"/>
        <dbReference type="ChEBI" id="CHEBI:74896"/>
        <dbReference type="ChEBI" id="CHEBI:83071"/>
        <dbReference type="EC" id="2.7.7.72"/>
    </reaction>
</comment>
<dbReference type="Pfam" id="PF12627">
    <property type="entry name" value="PolyA_pol_RNAbd"/>
    <property type="match status" value="1"/>
</dbReference>
<evidence type="ECO:0000256" key="1">
    <source>
        <dbReference type="ARBA" id="ARBA00022596"/>
    </source>
</evidence>
<dbReference type="GO" id="GO:0001680">
    <property type="term" value="P:tRNA 3'-terminal CCA addition"/>
    <property type="evidence" value="ECO:0007669"/>
    <property type="project" value="UniProtKB-UniRule"/>
</dbReference>
<dbReference type="InterPro" id="IPR050124">
    <property type="entry name" value="tRNA_CCA-adding_enzyme"/>
</dbReference>
<dbReference type="EC" id="3.1.3.-" evidence="12"/>
<keyword evidence="3 12" id="KW-0819">tRNA processing</keyword>
<feature type="binding site" evidence="12">
    <location>
        <position position="137"/>
    </location>
    <ligand>
        <name>CTP</name>
        <dbReference type="ChEBI" id="CHEBI:37563"/>
    </ligand>
</feature>
<dbReference type="InterPro" id="IPR012006">
    <property type="entry name" value="CCA_bact"/>
</dbReference>
<dbReference type="Pfam" id="PF01743">
    <property type="entry name" value="PolyA_pol"/>
    <property type="match status" value="1"/>
</dbReference>
<keyword evidence="15" id="KW-1185">Reference proteome</keyword>
<proteinExistence type="inferred from homology"/>
<dbReference type="PIRSF" id="PIRSF000813">
    <property type="entry name" value="CCA_bact"/>
    <property type="match status" value="1"/>
</dbReference>
<name>A0A0A2SNS0_9GAMM</name>
<comment type="caution">
    <text evidence="14">The sequence shown here is derived from an EMBL/GenBank/DDBJ whole genome shotgun (WGS) entry which is preliminary data.</text>
</comment>
<dbReference type="CDD" id="cd00077">
    <property type="entry name" value="HDc"/>
    <property type="match status" value="1"/>
</dbReference>
<feature type="binding site" evidence="12">
    <location>
        <position position="137"/>
    </location>
    <ligand>
        <name>ATP</name>
        <dbReference type="ChEBI" id="CHEBI:30616"/>
    </ligand>
</feature>
<dbReference type="EC" id="2.7.7.72" evidence="12"/>
<protein>
    <recommendedName>
        <fullName evidence="12">Multifunctional CCA protein</fullName>
    </recommendedName>
    <domain>
        <recommendedName>
            <fullName evidence="12">CCA-adding enzyme</fullName>
            <ecNumber evidence="12">2.7.7.72</ecNumber>
        </recommendedName>
        <alternativeName>
            <fullName evidence="12">CCA tRNA nucleotidyltransferase</fullName>
        </alternativeName>
        <alternativeName>
            <fullName evidence="12">tRNA CCA-pyrophosphorylase</fullName>
        </alternativeName>
        <alternativeName>
            <fullName evidence="12">tRNA adenylyl-/cytidylyl-transferase</fullName>
        </alternativeName>
        <alternativeName>
            <fullName evidence="12">tRNA nucleotidyltransferase</fullName>
        </alternativeName>
        <alternativeName>
            <fullName evidence="12">tRNA-NT</fullName>
        </alternativeName>
    </domain>
    <domain>
        <recommendedName>
            <fullName evidence="12">2'-nucleotidase</fullName>
            <ecNumber evidence="12">3.1.3.-</ecNumber>
        </recommendedName>
    </domain>
    <domain>
        <recommendedName>
            <fullName evidence="12">2',3'-cyclic phosphodiesterase</fullName>
            <ecNumber evidence="12">3.1.4.-</ecNumber>
        </recommendedName>
    </domain>
    <domain>
        <recommendedName>
            <fullName evidence="12">Phosphatase</fullName>
        </recommendedName>
    </domain>
</protein>
<evidence type="ECO:0000256" key="3">
    <source>
        <dbReference type="ARBA" id="ARBA00022694"/>
    </source>
</evidence>
<feature type="binding site" evidence="12">
    <location>
        <position position="8"/>
    </location>
    <ligand>
        <name>ATP</name>
        <dbReference type="ChEBI" id="CHEBI:30616"/>
    </ligand>
</feature>
<keyword evidence="11 12" id="KW-0694">RNA-binding</keyword>
<feature type="binding site" evidence="12">
    <location>
        <position position="11"/>
    </location>
    <ligand>
        <name>CTP</name>
        <dbReference type="ChEBI" id="CHEBI:37563"/>
    </ligand>
</feature>
<keyword evidence="7 12" id="KW-0692">RNA repair</keyword>
<feature type="binding site" evidence="12">
    <location>
        <position position="21"/>
    </location>
    <ligand>
        <name>Mg(2+)</name>
        <dbReference type="ChEBI" id="CHEBI:18420"/>
    </ligand>
</feature>
<feature type="binding site" evidence="12">
    <location>
        <position position="91"/>
    </location>
    <ligand>
        <name>CTP</name>
        <dbReference type="ChEBI" id="CHEBI:37563"/>
    </ligand>
</feature>
<sequence length="397" mass="45980">MKVYLVGGAVRDRLLGFPVQERDWVVVGATPEDLLKKHYRQVGRDFPVFLHPETNEEYALARTERKSAPGYYGFTCDFSKSVTLEEDLARRDLTINAMAMDEHGHLIDPYQGQRDIEKKILRHVSPAFVEDPVRVLRVARFASRYYHLGFRIANETRLLMYSMVKRGELSHLVPERVWQEWQKSLGERNPEHFILSLRSCDALKVILPEMNSLFGVPNPYQYHQEIDSGIHSLMTLQTASELSQEPLIRFAALVHDLGKALTPIHAWPKHYDHEENGIKIIRDLCSRLRIPNDYRDLAVAVSRIHLNIHRVLDLRSSTIVKLLEHSDAFRRPQLFYKILIACQADAQSCGKTVNYYQAQLWHEIFSQCVKVTPQIFLAQGYEAKPLRRPCTKVAWLV</sequence>
<keyword evidence="12" id="KW-0511">Multifunctional enzyme</keyword>
<organism evidence="14 15">
    <name type="scientific">Legionella norrlandica</name>
    <dbReference type="NCBI Taxonomy" id="1498499"/>
    <lineage>
        <taxon>Bacteria</taxon>
        <taxon>Pseudomonadati</taxon>
        <taxon>Pseudomonadota</taxon>
        <taxon>Gammaproteobacteria</taxon>
        <taxon>Legionellales</taxon>
        <taxon>Legionellaceae</taxon>
        <taxon>Legionella</taxon>
    </lineage>
</organism>
<dbReference type="InterPro" id="IPR002646">
    <property type="entry name" value="PolA_pol_head_dom"/>
</dbReference>
<reference evidence="14 15" key="1">
    <citation type="submission" date="2014-05" db="EMBL/GenBank/DDBJ databases">
        <authorList>
            <person name="Rizzardi K."/>
            <person name="Winiecka-Krusnell J."/>
            <person name="Ramliden M."/>
            <person name="Alm E."/>
            <person name="Andersson S."/>
            <person name="Byfors S."/>
        </authorList>
    </citation>
    <scope>NUCLEOTIDE SEQUENCE [LARGE SCALE GENOMIC DNA]</scope>
    <source>
        <strain evidence="14 15">LEGN</strain>
    </source>
</reference>
<keyword evidence="1 12" id="KW-0533">Nickel</keyword>
<feature type="binding site" evidence="12">
    <location>
        <position position="23"/>
    </location>
    <ligand>
        <name>Mg(2+)</name>
        <dbReference type="ChEBI" id="CHEBI:18420"/>
    </ligand>
</feature>
<dbReference type="HAMAP" id="MF_01261">
    <property type="entry name" value="CCA_bact_type1"/>
    <property type="match status" value="1"/>
</dbReference>
<dbReference type="CDD" id="cd05398">
    <property type="entry name" value="NT_ClassII-CCAase"/>
    <property type="match status" value="1"/>
</dbReference>
<evidence type="ECO:0000256" key="10">
    <source>
        <dbReference type="ARBA" id="ARBA00022842"/>
    </source>
</evidence>
<keyword evidence="8 12" id="KW-0378">Hydrolase</keyword>
<evidence type="ECO:0000256" key="5">
    <source>
        <dbReference type="ARBA" id="ARBA00022723"/>
    </source>
</evidence>
<evidence type="ECO:0000256" key="11">
    <source>
        <dbReference type="ARBA" id="ARBA00022884"/>
    </source>
</evidence>
<dbReference type="SUPFAM" id="SSF81891">
    <property type="entry name" value="Poly A polymerase C-terminal region-like"/>
    <property type="match status" value="1"/>
</dbReference>
<dbReference type="GO" id="GO:0004112">
    <property type="term" value="F:cyclic-nucleotide phosphodiesterase activity"/>
    <property type="evidence" value="ECO:0007669"/>
    <property type="project" value="UniProtKB-UniRule"/>
</dbReference>
<dbReference type="HAMAP" id="MF_01262">
    <property type="entry name" value="CCA_bact_type2"/>
    <property type="match status" value="1"/>
</dbReference>
<dbReference type="InterPro" id="IPR043519">
    <property type="entry name" value="NT_sf"/>
</dbReference>
<keyword evidence="6 12" id="KW-0547">Nucleotide-binding</keyword>
<dbReference type="GO" id="GO:0016791">
    <property type="term" value="F:phosphatase activity"/>
    <property type="evidence" value="ECO:0007669"/>
    <property type="project" value="UniProtKB-UniRule"/>
</dbReference>
<evidence type="ECO:0000259" key="13">
    <source>
        <dbReference type="PROSITE" id="PS51831"/>
    </source>
</evidence>
<feature type="domain" description="HD" evidence="13">
    <location>
        <begin position="228"/>
        <end position="329"/>
    </location>
</feature>
<dbReference type="GO" id="GO:0000287">
    <property type="term" value="F:magnesium ion binding"/>
    <property type="evidence" value="ECO:0007669"/>
    <property type="project" value="UniProtKB-UniRule"/>
</dbReference>
<evidence type="ECO:0000256" key="12">
    <source>
        <dbReference type="HAMAP-Rule" id="MF_01261"/>
    </source>
</evidence>
<dbReference type="Gene3D" id="3.30.460.10">
    <property type="entry name" value="Beta Polymerase, domain 2"/>
    <property type="match status" value="1"/>
</dbReference>
<dbReference type="GO" id="GO:0005524">
    <property type="term" value="F:ATP binding"/>
    <property type="evidence" value="ECO:0007669"/>
    <property type="project" value="UniProtKB-UniRule"/>
</dbReference>
<dbReference type="SUPFAM" id="SSF81301">
    <property type="entry name" value="Nucleotidyltransferase"/>
    <property type="match status" value="1"/>
</dbReference>
<keyword evidence="4 12" id="KW-0548">Nucleotidyltransferase</keyword>
<comment type="catalytic activity">
    <reaction evidence="12">
        <text>a tRNA with a 3' CCA end + 2 CTP + ATP = a tRNA with a 3' CCACCA end + 3 diphosphate</text>
        <dbReference type="Rhea" id="RHEA:76235"/>
        <dbReference type="Rhea" id="RHEA-COMP:10468"/>
        <dbReference type="Rhea" id="RHEA-COMP:18655"/>
        <dbReference type="ChEBI" id="CHEBI:30616"/>
        <dbReference type="ChEBI" id="CHEBI:33019"/>
        <dbReference type="ChEBI" id="CHEBI:37563"/>
        <dbReference type="ChEBI" id="CHEBI:83071"/>
        <dbReference type="ChEBI" id="CHEBI:195187"/>
    </reaction>
</comment>
<dbReference type="GO" id="GO:0160016">
    <property type="term" value="F:CCACCA tRNA nucleotidyltransferase activity"/>
    <property type="evidence" value="ECO:0007669"/>
    <property type="project" value="RHEA"/>
</dbReference>
<comment type="miscellaneous">
    <text evidence="12">A single active site specifically recognizes both ATP and CTP and is responsible for their addition.</text>
</comment>
<comment type="domain">
    <text evidence="12">Comprises two domains: an N-terminal domain containing the nucleotidyltransferase activity and a C-terminal HD domain associated with both phosphodiesterase and phosphatase activities.</text>
</comment>
<keyword evidence="10 12" id="KW-0460">Magnesium</keyword>
<dbReference type="PANTHER" id="PTHR47545">
    <property type="entry name" value="MULTIFUNCTIONAL CCA PROTEIN"/>
    <property type="match status" value="1"/>
</dbReference>